<organism evidence="1">
    <name type="scientific">candidate division CPR1 bacterium ADurb.Bin160</name>
    <dbReference type="NCBI Taxonomy" id="1852826"/>
    <lineage>
        <taxon>Bacteria</taxon>
        <taxon>candidate division CPR1</taxon>
    </lineage>
</organism>
<evidence type="ECO:0000313" key="1">
    <source>
        <dbReference type="EMBL" id="OQB40659.1"/>
    </source>
</evidence>
<dbReference type="AlphaFoldDB" id="A0A1V5ZKD3"/>
<dbReference type="EMBL" id="MWDB01000036">
    <property type="protein sequence ID" value="OQB40659.1"/>
    <property type="molecule type" value="Genomic_DNA"/>
</dbReference>
<name>A0A1V5ZKD3_9BACT</name>
<protein>
    <submittedName>
        <fullName evidence="1">DNA mismatch repair protein MutS</fullName>
    </submittedName>
</protein>
<sequence length="84" mass="9596">MDVAKLAGIPNVILQRAEENLSNLHSSTDKKNIKDFNQNLFDINRFAQVENPKYEKIKSILDSFDINNITPLQALQLLNKLKSL</sequence>
<gene>
    <name evidence="1" type="ORF">BWY04_01262</name>
</gene>
<accession>A0A1V5ZKD3</accession>
<reference evidence="1" key="1">
    <citation type="submission" date="2017-02" db="EMBL/GenBank/DDBJ databases">
        <title>Delving into the versatile metabolic prowess of the omnipresent phylum Bacteroidetes.</title>
        <authorList>
            <person name="Nobu M.K."/>
            <person name="Mei R."/>
            <person name="Narihiro T."/>
            <person name="Kuroda K."/>
            <person name="Liu W.-T."/>
        </authorList>
    </citation>
    <scope>NUCLEOTIDE SEQUENCE</scope>
    <source>
        <strain evidence="1">ADurb.Bin160</strain>
    </source>
</reference>
<comment type="caution">
    <text evidence="1">The sequence shown here is derived from an EMBL/GenBank/DDBJ whole genome shotgun (WGS) entry which is preliminary data.</text>
</comment>
<dbReference type="Proteomes" id="UP000485621">
    <property type="component" value="Unassembled WGS sequence"/>
</dbReference>
<proteinExistence type="predicted"/>